<name>A0A3E2H7U0_SCYLI</name>
<protein>
    <submittedName>
        <fullName evidence="1">Uncharacterized protein</fullName>
    </submittedName>
</protein>
<feature type="non-terminal residue" evidence="1">
    <location>
        <position position="69"/>
    </location>
</feature>
<sequence length="69" mass="7217">MKFLSASDFVLAERELVLLAGSKNGVGLFTTPAAVDNAEQPLPPAPGHIVEMGDLRVLLQALDAAFVAL</sequence>
<organism evidence="1 2">
    <name type="scientific">Scytalidium lignicola</name>
    <name type="common">Hyphomycete</name>
    <dbReference type="NCBI Taxonomy" id="5539"/>
    <lineage>
        <taxon>Eukaryota</taxon>
        <taxon>Fungi</taxon>
        <taxon>Dikarya</taxon>
        <taxon>Ascomycota</taxon>
        <taxon>Pezizomycotina</taxon>
        <taxon>Leotiomycetes</taxon>
        <taxon>Leotiomycetes incertae sedis</taxon>
        <taxon>Scytalidium</taxon>
    </lineage>
</organism>
<reference evidence="1 2" key="1">
    <citation type="submission" date="2018-05" db="EMBL/GenBank/DDBJ databases">
        <title>Draft genome sequence of Scytalidium lignicola DSM 105466, a ubiquitous saprotrophic fungus.</title>
        <authorList>
            <person name="Buettner E."/>
            <person name="Gebauer A.M."/>
            <person name="Hofrichter M."/>
            <person name="Liers C."/>
            <person name="Kellner H."/>
        </authorList>
    </citation>
    <scope>NUCLEOTIDE SEQUENCE [LARGE SCALE GENOMIC DNA]</scope>
    <source>
        <strain evidence="1 2">DSM 105466</strain>
    </source>
</reference>
<keyword evidence="2" id="KW-1185">Reference proteome</keyword>
<comment type="caution">
    <text evidence="1">The sequence shown here is derived from an EMBL/GenBank/DDBJ whole genome shotgun (WGS) entry which is preliminary data.</text>
</comment>
<evidence type="ECO:0000313" key="1">
    <source>
        <dbReference type="EMBL" id="RFU29444.1"/>
    </source>
</evidence>
<evidence type="ECO:0000313" key="2">
    <source>
        <dbReference type="Proteomes" id="UP000258309"/>
    </source>
</evidence>
<proteinExistence type="predicted"/>
<dbReference type="EMBL" id="NCSJ02000128">
    <property type="protein sequence ID" value="RFU29444.1"/>
    <property type="molecule type" value="Genomic_DNA"/>
</dbReference>
<dbReference type="AlphaFoldDB" id="A0A3E2H7U0"/>
<dbReference type="Proteomes" id="UP000258309">
    <property type="component" value="Unassembled WGS sequence"/>
</dbReference>
<gene>
    <name evidence="1" type="ORF">B7463_g6897</name>
</gene>
<feature type="non-terminal residue" evidence="1">
    <location>
        <position position="1"/>
    </location>
</feature>
<accession>A0A3E2H7U0</accession>